<dbReference type="Proteomes" id="UP000046680">
    <property type="component" value="Unassembled WGS sequence"/>
</dbReference>
<proteinExistence type="predicted"/>
<accession>A0A654TYQ3</accession>
<evidence type="ECO:0000313" key="2">
    <source>
        <dbReference type="EMBL" id="COV81780.1"/>
    </source>
</evidence>
<dbReference type="EMBL" id="CGCX01000376">
    <property type="protein sequence ID" value="CFR74494.1"/>
    <property type="molecule type" value="Genomic_DNA"/>
</dbReference>
<reference evidence="4 5" key="2">
    <citation type="submission" date="2015-03" db="EMBL/GenBank/DDBJ databases">
        <authorList>
            <consortium name="Pathogen Informatics"/>
        </authorList>
    </citation>
    <scope>NUCLEOTIDE SEQUENCE [LARGE SCALE GENOMIC DNA]</scope>
    <source>
        <strain evidence="1 6">C09601061</strain>
        <strain evidence="2 5">G09801536</strain>
        <strain evidence="4">N09902308</strain>
    </source>
</reference>
<evidence type="ECO:0000313" key="3">
    <source>
        <dbReference type="EMBL" id="COZ68040.1"/>
    </source>
</evidence>
<organism evidence="1 6">
    <name type="scientific">Mycobacterium tuberculosis</name>
    <dbReference type="NCBI Taxonomy" id="1773"/>
    <lineage>
        <taxon>Bacteria</taxon>
        <taxon>Bacillati</taxon>
        <taxon>Actinomycetota</taxon>
        <taxon>Actinomycetes</taxon>
        <taxon>Mycobacteriales</taxon>
        <taxon>Mycobacteriaceae</taxon>
        <taxon>Mycobacterium</taxon>
        <taxon>Mycobacterium tuberculosis complex</taxon>
    </lineage>
</organism>
<reference evidence="3" key="1">
    <citation type="submission" date="2015-03" db="EMBL/GenBank/DDBJ databases">
        <authorList>
            <consortium name="Pathogen Informatics"/>
            <person name="Murphy D."/>
        </authorList>
    </citation>
    <scope>NUCLEOTIDE SEQUENCE</scope>
    <source>
        <strain evidence="3">N09902308</strain>
    </source>
</reference>
<evidence type="ECO:0000313" key="4">
    <source>
        <dbReference type="Proteomes" id="UP000039021"/>
    </source>
</evidence>
<evidence type="ECO:0000313" key="1">
    <source>
        <dbReference type="EMBL" id="CFR74494.1"/>
    </source>
</evidence>
<gene>
    <name evidence="1" type="ORF">ERS007657_01283</name>
    <name evidence="2" type="ORF">ERS007679_02512</name>
    <name evidence="3" type="ORF">ERS007739_04018</name>
</gene>
<name>A0A654TYQ3_MYCTX</name>
<dbReference type="EMBL" id="CSBK01002292">
    <property type="protein sequence ID" value="COZ68040.1"/>
    <property type="molecule type" value="Genomic_DNA"/>
</dbReference>
<dbReference type="AlphaFoldDB" id="A0A654TYQ3"/>
<dbReference type="Proteomes" id="UP000045842">
    <property type="component" value="Unassembled WGS sequence"/>
</dbReference>
<dbReference type="Proteomes" id="UP000039021">
    <property type="component" value="Unassembled WGS sequence"/>
</dbReference>
<evidence type="ECO:0000313" key="5">
    <source>
        <dbReference type="Proteomes" id="UP000045842"/>
    </source>
</evidence>
<dbReference type="EMBL" id="CSAD01000354">
    <property type="protein sequence ID" value="COV81780.1"/>
    <property type="molecule type" value="Genomic_DNA"/>
</dbReference>
<evidence type="ECO:0000313" key="6">
    <source>
        <dbReference type="Proteomes" id="UP000046680"/>
    </source>
</evidence>
<protein>
    <submittedName>
        <fullName evidence="1">Uncharacterized protein</fullName>
    </submittedName>
</protein>
<sequence length="79" mass="7708">MGLSGLVGIVSLPSENSTMRAGGGVSPPPITAPTVAMACSAVKIASPVAVRSANCNLSSAFLVASRLVVGDTRTVAVPA</sequence>